<proteinExistence type="predicted"/>
<dbReference type="EMBL" id="JABCIY010000241">
    <property type="protein sequence ID" value="KAF7187039.1"/>
    <property type="molecule type" value="Genomic_DNA"/>
</dbReference>
<comment type="caution">
    <text evidence="2">The sequence shown here is derived from an EMBL/GenBank/DDBJ whole genome shotgun (WGS) entry which is preliminary data.</text>
</comment>
<feature type="region of interest" description="Disordered" evidence="1">
    <location>
        <begin position="317"/>
        <end position="375"/>
    </location>
</feature>
<organism evidence="2 3">
    <name type="scientific">Pseudocercospora fuligena</name>
    <dbReference type="NCBI Taxonomy" id="685502"/>
    <lineage>
        <taxon>Eukaryota</taxon>
        <taxon>Fungi</taxon>
        <taxon>Dikarya</taxon>
        <taxon>Ascomycota</taxon>
        <taxon>Pezizomycotina</taxon>
        <taxon>Dothideomycetes</taxon>
        <taxon>Dothideomycetidae</taxon>
        <taxon>Mycosphaerellales</taxon>
        <taxon>Mycosphaerellaceae</taxon>
        <taxon>Pseudocercospora</taxon>
    </lineage>
</organism>
<evidence type="ECO:0000256" key="1">
    <source>
        <dbReference type="SAM" id="MobiDB-lite"/>
    </source>
</evidence>
<accession>A0A8H6R9T9</accession>
<evidence type="ECO:0000313" key="2">
    <source>
        <dbReference type="EMBL" id="KAF7187039.1"/>
    </source>
</evidence>
<keyword evidence="3" id="KW-1185">Reference proteome</keyword>
<gene>
    <name evidence="2" type="ORF">HII31_11648</name>
</gene>
<sequence length="424" mass="48930">MSDDGMDADDGQQEPLFGPIYEHSPDWDNDYIMPKTYEKVLFYAIDYDRNALVPENAAQQLKQHRYRCRIMTQFFDECTVAETFDLYFPPGCTMQDWTEFWDGEKLRFNSRTLVYIYFNGKSHGLNQGYSWIIPGINEHVNAYKFIEDLDTTDADFTYLLDCWCQTRWNPKFSRRDNPNGMTEFILAGMPVPNRNGNIGVYHTGDFAPSFVRILTNWLRHPPTTEKEWARARKYMQSTPKLMIFDKTLYNNCTRVWVNKPQKDDHTEIWRITIDPVLAWKRGVIHFFGKYIQPKPEAETYWEPEDLGLMEDEGVVADQYTGDTNDGPDGSGDDDEDDEDDEDGNDEVLDEAREEDITTSGPTADGENNDDDAMSVDSDTLFVSQNSGQFDFDASEVDHDITIDELEVDTAMGFPEDGILTPPED</sequence>
<evidence type="ECO:0000313" key="3">
    <source>
        <dbReference type="Proteomes" id="UP000660729"/>
    </source>
</evidence>
<name>A0A8H6R9T9_9PEZI</name>
<reference evidence="2" key="1">
    <citation type="submission" date="2020-04" db="EMBL/GenBank/DDBJ databases">
        <title>Draft genome resource of the tomato pathogen Pseudocercospora fuligena.</title>
        <authorList>
            <person name="Zaccaron A."/>
        </authorList>
    </citation>
    <scope>NUCLEOTIDE SEQUENCE</scope>
    <source>
        <strain evidence="2">PF001</strain>
    </source>
</reference>
<protein>
    <submittedName>
        <fullName evidence="2">Uncharacterized protein</fullName>
    </submittedName>
</protein>
<dbReference type="Proteomes" id="UP000660729">
    <property type="component" value="Unassembled WGS sequence"/>
</dbReference>
<feature type="compositionally biased region" description="Acidic residues" evidence="1">
    <location>
        <begin position="330"/>
        <end position="353"/>
    </location>
</feature>
<dbReference type="AlphaFoldDB" id="A0A8H6R9T9"/>
<dbReference type="OrthoDB" id="3641891at2759"/>